<protein>
    <recommendedName>
        <fullName evidence="3">SUKH-4 immunity protein of toxin-antitoxin system</fullName>
    </recommendedName>
</protein>
<reference evidence="1 2" key="1">
    <citation type="journal article" date="2019" name="Int. J. Syst. Evol. Microbiol.">
        <title>The Global Catalogue of Microorganisms (GCM) 10K type strain sequencing project: providing services to taxonomists for standard genome sequencing and annotation.</title>
        <authorList>
            <consortium name="The Broad Institute Genomics Platform"/>
            <consortium name="The Broad Institute Genome Sequencing Center for Infectious Disease"/>
            <person name="Wu L."/>
            <person name="Ma J."/>
        </authorList>
    </citation>
    <scope>NUCLEOTIDE SEQUENCE [LARGE SCALE GENOMIC DNA]</scope>
    <source>
        <strain evidence="1 2">JCM 10696</strain>
    </source>
</reference>
<proteinExistence type="predicted"/>
<evidence type="ECO:0000313" key="1">
    <source>
        <dbReference type="EMBL" id="GAA0947535.1"/>
    </source>
</evidence>
<dbReference type="EMBL" id="BAAAHH010000007">
    <property type="protein sequence ID" value="GAA0947535.1"/>
    <property type="molecule type" value="Genomic_DNA"/>
</dbReference>
<comment type="caution">
    <text evidence="1">The sequence shown here is derived from an EMBL/GenBank/DDBJ whole genome shotgun (WGS) entry which is preliminary data.</text>
</comment>
<sequence>MNEKPHATLPGLKAKLELALRTEAEHGFGIVFEEPRRLEDIPELPHGVIEVFRLFHRLGGDYFCFKQPDALRSRRAWTARAPNPHCPLGAPLVIGHERYGIPADLLRTIEGGAPIRLDVHDGSVYYVDPDDYVFMYKNVEVEQIDSEDFADDIITFFDHHVLGEGYPHLVEAVLGPQAATARDRRGRHKDSWMRLLETSGLLTPP</sequence>
<evidence type="ECO:0008006" key="3">
    <source>
        <dbReference type="Google" id="ProtNLM"/>
    </source>
</evidence>
<keyword evidence="2" id="KW-1185">Reference proteome</keyword>
<dbReference type="RefSeq" id="WP_344239726.1">
    <property type="nucleotide sequence ID" value="NZ_BAAAHH010000007.1"/>
</dbReference>
<name>A0ABN1QUD7_9ACTN</name>
<gene>
    <name evidence="1" type="ORF">GCM10009550_23080</name>
</gene>
<organism evidence="1 2">
    <name type="scientific">Actinocorallia libanotica</name>
    <dbReference type="NCBI Taxonomy" id="46162"/>
    <lineage>
        <taxon>Bacteria</taxon>
        <taxon>Bacillati</taxon>
        <taxon>Actinomycetota</taxon>
        <taxon>Actinomycetes</taxon>
        <taxon>Streptosporangiales</taxon>
        <taxon>Thermomonosporaceae</taxon>
        <taxon>Actinocorallia</taxon>
    </lineage>
</organism>
<dbReference type="Proteomes" id="UP001500665">
    <property type="component" value="Unassembled WGS sequence"/>
</dbReference>
<evidence type="ECO:0000313" key="2">
    <source>
        <dbReference type="Proteomes" id="UP001500665"/>
    </source>
</evidence>
<accession>A0ABN1QUD7</accession>